<dbReference type="Proteomes" id="UP000663440">
    <property type="component" value="Chromosome"/>
</dbReference>
<evidence type="ECO:0000256" key="1">
    <source>
        <dbReference type="SAM" id="Phobius"/>
    </source>
</evidence>
<organism evidence="2 3">
    <name type="scientific">Flavobacterium endoglycinae</name>
    <dbReference type="NCBI Taxonomy" id="2816357"/>
    <lineage>
        <taxon>Bacteria</taxon>
        <taxon>Pseudomonadati</taxon>
        <taxon>Bacteroidota</taxon>
        <taxon>Flavobacteriia</taxon>
        <taxon>Flavobacteriales</taxon>
        <taxon>Flavobacteriaceae</taxon>
        <taxon>Flavobacterium</taxon>
    </lineage>
</organism>
<evidence type="ECO:0000313" key="2">
    <source>
        <dbReference type="EMBL" id="QSW88786.1"/>
    </source>
</evidence>
<sequence length="134" mass="15255">MKRDYSFALLISIALAIFAGAGIWIKEMAMFWIFGILSVLSLISIWSKQIIIDLERKEIIVKIGLIGKPFPIPFEDFQNFELVRIKQYLLTTNTSLNIQYLKNGKEKSAMIAQGFTSKSMQNLANEIDEIIHGV</sequence>
<dbReference type="EMBL" id="CP071448">
    <property type="protein sequence ID" value="QSW88786.1"/>
    <property type="molecule type" value="Genomic_DNA"/>
</dbReference>
<reference evidence="2 3" key="1">
    <citation type="submission" date="2021-03" db="EMBL/GenBank/DDBJ databases">
        <title>Flavobacterium kribbensis sp. nov, an endophytic bacteria, isolated from soybean.</title>
        <authorList>
            <person name="Lee J."/>
            <person name="Seo J."/>
        </authorList>
    </citation>
    <scope>NUCLEOTIDE SEQUENCE [LARGE SCALE GENOMIC DNA]</scope>
    <source>
        <strain evidence="2 3">BB8</strain>
    </source>
</reference>
<accession>A0ABX7QDW7</accession>
<gene>
    <name evidence="2" type="ORF">J0383_21420</name>
</gene>
<evidence type="ECO:0000313" key="3">
    <source>
        <dbReference type="Proteomes" id="UP000663440"/>
    </source>
</evidence>
<keyword evidence="1" id="KW-1133">Transmembrane helix</keyword>
<dbReference type="RefSeq" id="WP_207295985.1">
    <property type="nucleotide sequence ID" value="NZ_CP071448.1"/>
</dbReference>
<feature type="transmembrane region" description="Helical" evidence="1">
    <location>
        <begin position="7"/>
        <end position="25"/>
    </location>
</feature>
<feature type="transmembrane region" description="Helical" evidence="1">
    <location>
        <begin position="31"/>
        <end position="47"/>
    </location>
</feature>
<keyword evidence="1" id="KW-0812">Transmembrane</keyword>
<name>A0ABX7QDW7_9FLAO</name>
<keyword evidence="3" id="KW-1185">Reference proteome</keyword>
<protein>
    <recommendedName>
        <fullName evidence="4">DUF304 domain-containing protein</fullName>
    </recommendedName>
</protein>
<keyword evidence="1" id="KW-0472">Membrane</keyword>
<evidence type="ECO:0008006" key="4">
    <source>
        <dbReference type="Google" id="ProtNLM"/>
    </source>
</evidence>
<proteinExistence type="predicted"/>